<evidence type="ECO:0000313" key="3">
    <source>
        <dbReference type="Proteomes" id="UP000320421"/>
    </source>
</evidence>
<reference evidence="2 3" key="1">
    <citation type="submission" date="2019-02" db="EMBL/GenBank/DDBJ databases">
        <title>Deep-cultivation of Planctomycetes and their phenomic and genomic characterization uncovers novel biology.</title>
        <authorList>
            <person name="Wiegand S."/>
            <person name="Jogler M."/>
            <person name="Boedeker C."/>
            <person name="Pinto D."/>
            <person name="Vollmers J."/>
            <person name="Rivas-Marin E."/>
            <person name="Kohn T."/>
            <person name="Peeters S.H."/>
            <person name="Heuer A."/>
            <person name="Rast P."/>
            <person name="Oberbeckmann S."/>
            <person name="Bunk B."/>
            <person name="Jeske O."/>
            <person name="Meyerdierks A."/>
            <person name="Storesund J.E."/>
            <person name="Kallscheuer N."/>
            <person name="Luecker S."/>
            <person name="Lage O.M."/>
            <person name="Pohl T."/>
            <person name="Merkel B.J."/>
            <person name="Hornburger P."/>
            <person name="Mueller R.-W."/>
            <person name="Bruemmer F."/>
            <person name="Labrenz M."/>
            <person name="Spormann A.M."/>
            <person name="Op den Camp H."/>
            <person name="Overmann J."/>
            <person name="Amann R."/>
            <person name="Jetten M.S.M."/>
            <person name="Mascher T."/>
            <person name="Medema M.H."/>
            <person name="Devos D.P."/>
            <person name="Kaster A.-K."/>
            <person name="Ovreas L."/>
            <person name="Rohde M."/>
            <person name="Galperin M.Y."/>
            <person name="Jogler C."/>
        </authorList>
    </citation>
    <scope>NUCLEOTIDE SEQUENCE [LARGE SCALE GENOMIC DNA]</scope>
    <source>
        <strain evidence="2 3">HG66A1</strain>
    </source>
</reference>
<organism evidence="2 3">
    <name type="scientific">Gimesia chilikensis</name>
    <dbReference type="NCBI Taxonomy" id="2605989"/>
    <lineage>
        <taxon>Bacteria</taxon>
        <taxon>Pseudomonadati</taxon>
        <taxon>Planctomycetota</taxon>
        <taxon>Planctomycetia</taxon>
        <taxon>Planctomycetales</taxon>
        <taxon>Planctomycetaceae</taxon>
        <taxon>Gimesia</taxon>
    </lineage>
</organism>
<dbReference type="GO" id="GO:0016853">
    <property type="term" value="F:isomerase activity"/>
    <property type="evidence" value="ECO:0007669"/>
    <property type="project" value="UniProtKB-KW"/>
</dbReference>
<keyword evidence="2" id="KW-0413">Isomerase</keyword>
<protein>
    <submittedName>
        <fullName evidence="2">D-tagatose 3-epimerase</fullName>
        <ecNumber evidence="2">5.3.1.-</ecNumber>
    </submittedName>
</protein>
<dbReference type="AlphaFoldDB" id="A0A517PQP8"/>
<dbReference type="EMBL" id="CP036266">
    <property type="protein sequence ID" value="QDT21690.1"/>
    <property type="molecule type" value="Genomic_DNA"/>
</dbReference>
<dbReference type="PANTHER" id="PTHR12110:SF21">
    <property type="entry name" value="XYLOSE ISOMERASE-LIKE TIM BARREL DOMAIN-CONTAINING PROTEIN"/>
    <property type="match status" value="1"/>
</dbReference>
<dbReference type="Proteomes" id="UP000320421">
    <property type="component" value="Chromosome"/>
</dbReference>
<proteinExistence type="predicted"/>
<dbReference type="Gene3D" id="3.20.20.150">
    <property type="entry name" value="Divalent-metal-dependent TIM barrel enzymes"/>
    <property type="match status" value="1"/>
</dbReference>
<dbReference type="SUPFAM" id="SSF51658">
    <property type="entry name" value="Xylose isomerase-like"/>
    <property type="match status" value="1"/>
</dbReference>
<keyword evidence="3" id="KW-1185">Reference proteome</keyword>
<dbReference type="InterPro" id="IPR050312">
    <property type="entry name" value="IolE/XylAMocC-like"/>
</dbReference>
<evidence type="ECO:0000313" key="2">
    <source>
        <dbReference type="EMBL" id="QDT21690.1"/>
    </source>
</evidence>
<dbReference type="PANTHER" id="PTHR12110">
    <property type="entry name" value="HYDROXYPYRUVATE ISOMERASE"/>
    <property type="match status" value="1"/>
</dbReference>
<sequence>MLLILQRDEVSPVTVPPILIDAFSPCKRTVILKETKQDTRNRSCKGTSMKLGMINSAWAQAGRDTAWGLHKTKEIGFDCVDIFIDPQDVDIRERRLVKDTCDQLDLPIMSVCCVAVGLIDFNPSVQRFHLQRVRDYLDLCYEYQAHNLLLVLGEYIWNREVIPPAEQWQTAVENCRRLAEYAVNLGLEIALELEPFPLSLLNDVDSMVRFVDEVDHPALKANIDVSHLLLAGVEPPELQKLQGKAIHVHISDCDGQVHGDLPPGRGVVHFEPYLAEIKKLNIDGAISLELEYSPEPDKIEEWVREAYESTDSLMKQAGLRG</sequence>
<accession>A0A517PQP8</accession>
<dbReference type="InterPro" id="IPR036237">
    <property type="entry name" value="Xyl_isomerase-like_sf"/>
</dbReference>
<feature type="domain" description="Xylose isomerase-like TIM barrel" evidence="1">
    <location>
        <begin position="70"/>
        <end position="306"/>
    </location>
</feature>
<dbReference type="InterPro" id="IPR013022">
    <property type="entry name" value="Xyl_isomerase-like_TIM-brl"/>
</dbReference>
<dbReference type="EC" id="5.3.1.-" evidence="2"/>
<dbReference type="Pfam" id="PF01261">
    <property type="entry name" value="AP_endonuc_2"/>
    <property type="match status" value="1"/>
</dbReference>
<gene>
    <name evidence="2" type="ORF">HG66A1_34930</name>
</gene>
<name>A0A517PQP8_9PLAN</name>
<evidence type="ECO:0000259" key="1">
    <source>
        <dbReference type="Pfam" id="PF01261"/>
    </source>
</evidence>